<sequence length="304" mass="34228">MMVADVFRGLDVDDFTELSGEDALFDGGVKGRVTQHMADHHFAPGTLRRLFQRMQFRDVDREGLLQQHIVPGFEQRNGGGDMLLVHGAVDRHVGESAAPDQRVDAFETHRFLETEIFARIAPPFGQQVGHADDFEFFRLEFSQLGVGQRAVPGSDNDRSKHEIFPLLREPRQTKSRFFIIRYGQTFGSFTASRLVPAPSRATHANAPECCGRGGSPNSWAWHQVLRQPWICPAECIPISDHPARAASASESIHRWYGLPPSPPAASRDKSVSRHDKVRYRAPYSSHIHQDLPETRCQGSRNQTR</sequence>
<feature type="region of interest" description="Disordered" evidence="1">
    <location>
        <begin position="259"/>
        <end position="304"/>
    </location>
</feature>
<reference evidence="2" key="1">
    <citation type="submission" date="2019-08" db="EMBL/GenBank/DDBJ databases">
        <authorList>
            <person name="Kucharzyk K."/>
            <person name="Murdoch R.W."/>
            <person name="Higgins S."/>
            <person name="Loffler F."/>
        </authorList>
    </citation>
    <scope>NUCLEOTIDE SEQUENCE</scope>
</reference>
<dbReference type="EMBL" id="VSSQ01022243">
    <property type="protein sequence ID" value="MPM68410.1"/>
    <property type="molecule type" value="Genomic_DNA"/>
</dbReference>
<protein>
    <submittedName>
        <fullName evidence="2">Uncharacterized protein</fullName>
    </submittedName>
</protein>
<evidence type="ECO:0000256" key="1">
    <source>
        <dbReference type="SAM" id="MobiDB-lite"/>
    </source>
</evidence>
<organism evidence="2">
    <name type="scientific">bioreactor metagenome</name>
    <dbReference type="NCBI Taxonomy" id="1076179"/>
    <lineage>
        <taxon>unclassified sequences</taxon>
        <taxon>metagenomes</taxon>
        <taxon>ecological metagenomes</taxon>
    </lineage>
</organism>
<accession>A0A645BSK3</accession>
<proteinExistence type="predicted"/>
<evidence type="ECO:0000313" key="2">
    <source>
        <dbReference type="EMBL" id="MPM68410.1"/>
    </source>
</evidence>
<gene>
    <name evidence="2" type="ORF">SDC9_115342</name>
</gene>
<name>A0A645BSK3_9ZZZZ</name>
<dbReference type="AlphaFoldDB" id="A0A645BSK3"/>
<comment type="caution">
    <text evidence="2">The sequence shown here is derived from an EMBL/GenBank/DDBJ whole genome shotgun (WGS) entry which is preliminary data.</text>
</comment>